<proteinExistence type="inferred from homology"/>
<reference evidence="6" key="1">
    <citation type="submission" date="2020-11" db="EMBL/GenBank/DDBJ databases">
        <authorList>
            <person name="Tran Van P."/>
        </authorList>
    </citation>
    <scope>NUCLEOTIDE SEQUENCE</scope>
</reference>
<dbReference type="Proteomes" id="UP000759131">
    <property type="component" value="Unassembled WGS sequence"/>
</dbReference>
<accession>A0A7R9L459</accession>
<keyword evidence="4" id="KW-0067">ATP-binding</keyword>
<keyword evidence="3" id="KW-0547">Nucleotide-binding</keyword>
<dbReference type="GO" id="GO:0044539">
    <property type="term" value="P:long-chain fatty acid import into cell"/>
    <property type="evidence" value="ECO:0007669"/>
    <property type="project" value="TreeGrafter"/>
</dbReference>
<dbReference type="GO" id="GO:0004467">
    <property type="term" value="F:long-chain fatty acid-CoA ligase activity"/>
    <property type="evidence" value="ECO:0007669"/>
    <property type="project" value="TreeGrafter"/>
</dbReference>
<evidence type="ECO:0000256" key="2">
    <source>
        <dbReference type="ARBA" id="ARBA00022598"/>
    </source>
</evidence>
<dbReference type="GO" id="GO:0005324">
    <property type="term" value="F:long-chain fatty acid transmembrane transporter activity"/>
    <property type="evidence" value="ECO:0007669"/>
    <property type="project" value="TreeGrafter"/>
</dbReference>
<dbReference type="PANTHER" id="PTHR43107">
    <property type="entry name" value="LONG-CHAIN FATTY ACID TRANSPORT PROTEIN"/>
    <property type="match status" value="1"/>
</dbReference>
<dbReference type="AlphaFoldDB" id="A0A7R9L459"/>
<evidence type="ECO:0000259" key="5">
    <source>
        <dbReference type="Pfam" id="PF13193"/>
    </source>
</evidence>
<dbReference type="GO" id="GO:0005524">
    <property type="term" value="F:ATP binding"/>
    <property type="evidence" value="ECO:0007669"/>
    <property type="project" value="UniProtKB-KW"/>
</dbReference>
<evidence type="ECO:0000256" key="1">
    <source>
        <dbReference type="ARBA" id="ARBA00006432"/>
    </source>
</evidence>
<keyword evidence="2" id="KW-0436">Ligase</keyword>
<dbReference type="InterPro" id="IPR025110">
    <property type="entry name" value="AMP-bd_C"/>
</dbReference>
<dbReference type="Gene3D" id="3.30.300.30">
    <property type="match status" value="1"/>
</dbReference>
<keyword evidence="7" id="KW-1185">Reference proteome</keyword>
<dbReference type="GO" id="GO:0005789">
    <property type="term" value="C:endoplasmic reticulum membrane"/>
    <property type="evidence" value="ECO:0007669"/>
    <property type="project" value="TreeGrafter"/>
</dbReference>
<dbReference type="Pfam" id="PF13193">
    <property type="entry name" value="AMP-binding_C"/>
    <property type="match status" value="1"/>
</dbReference>
<comment type="similarity">
    <text evidence="1">Belongs to the ATP-dependent AMP-binding enzyme family.</text>
</comment>
<evidence type="ECO:0000313" key="7">
    <source>
        <dbReference type="Proteomes" id="UP000759131"/>
    </source>
</evidence>
<gene>
    <name evidence="6" type="ORF">OSB1V03_LOCUS14950</name>
</gene>
<dbReference type="EMBL" id="OC869445">
    <property type="protein sequence ID" value="CAD7634554.1"/>
    <property type="molecule type" value="Genomic_DNA"/>
</dbReference>
<sequence>GAVGFYPYYYLWFVRLLYPLTLLKVDEESGEVIRQKNGLCISTEPGEVGEVGARIIDSSPISHFDGYTNQTETKKKIISNVFRKGDKAFLSGDLLRMDSDGFLYFVDRTGDTYRYKGENVSTAEVEAVIQKVTQLSDCVVFGVEVNGLEGKAGMAVIASQDHEINLMQLSVSLRKQLPPYAVPVFVRITDRIESTGSYKLLKNSFIKTGFCPNSTTDCIYFYDNIHTKSYILLDSKLYEDITCGKIRI</sequence>
<evidence type="ECO:0000313" key="6">
    <source>
        <dbReference type="EMBL" id="CAD7634554.1"/>
    </source>
</evidence>
<feature type="non-terminal residue" evidence="6">
    <location>
        <position position="248"/>
    </location>
</feature>
<dbReference type="InterPro" id="IPR042099">
    <property type="entry name" value="ANL_N_sf"/>
</dbReference>
<dbReference type="GO" id="GO:0005886">
    <property type="term" value="C:plasma membrane"/>
    <property type="evidence" value="ECO:0007669"/>
    <property type="project" value="TreeGrafter"/>
</dbReference>
<dbReference type="SUPFAM" id="SSF56801">
    <property type="entry name" value="Acetyl-CoA synthetase-like"/>
    <property type="match status" value="1"/>
</dbReference>
<dbReference type="PANTHER" id="PTHR43107:SF15">
    <property type="entry name" value="FATTY ACID TRANSPORT PROTEIN 3, ISOFORM A"/>
    <property type="match status" value="1"/>
</dbReference>
<feature type="domain" description="AMP-binding enzyme C-terminal" evidence="5">
    <location>
        <begin position="124"/>
        <end position="199"/>
    </location>
</feature>
<dbReference type="Gene3D" id="3.40.50.12780">
    <property type="entry name" value="N-terminal domain of ligase-like"/>
    <property type="match status" value="1"/>
</dbReference>
<dbReference type="EMBL" id="CAJPIZ010014870">
    <property type="protein sequence ID" value="CAG2114984.1"/>
    <property type="molecule type" value="Genomic_DNA"/>
</dbReference>
<protein>
    <recommendedName>
        <fullName evidence="5">AMP-binding enzyme C-terminal domain-containing protein</fullName>
    </recommendedName>
</protein>
<evidence type="ECO:0000256" key="3">
    <source>
        <dbReference type="ARBA" id="ARBA00022741"/>
    </source>
</evidence>
<organism evidence="6">
    <name type="scientific">Medioppia subpectinata</name>
    <dbReference type="NCBI Taxonomy" id="1979941"/>
    <lineage>
        <taxon>Eukaryota</taxon>
        <taxon>Metazoa</taxon>
        <taxon>Ecdysozoa</taxon>
        <taxon>Arthropoda</taxon>
        <taxon>Chelicerata</taxon>
        <taxon>Arachnida</taxon>
        <taxon>Acari</taxon>
        <taxon>Acariformes</taxon>
        <taxon>Sarcoptiformes</taxon>
        <taxon>Oribatida</taxon>
        <taxon>Brachypylina</taxon>
        <taxon>Oppioidea</taxon>
        <taxon>Oppiidae</taxon>
        <taxon>Medioppia</taxon>
    </lineage>
</organism>
<dbReference type="InterPro" id="IPR045851">
    <property type="entry name" value="AMP-bd_C_sf"/>
</dbReference>
<evidence type="ECO:0000256" key="4">
    <source>
        <dbReference type="ARBA" id="ARBA00022840"/>
    </source>
</evidence>
<name>A0A7R9L459_9ACAR</name>
<dbReference type="FunFam" id="3.30.300.30:FF:000020">
    <property type="entry name" value="Long-chain fatty acid transporter"/>
    <property type="match status" value="1"/>
</dbReference>
<dbReference type="OrthoDB" id="288590at2759"/>